<evidence type="ECO:0000313" key="3">
    <source>
        <dbReference type="Proteomes" id="UP000272778"/>
    </source>
</evidence>
<evidence type="ECO:0000313" key="2">
    <source>
        <dbReference type="EMBL" id="RQH04659.1"/>
    </source>
</evidence>
<protein>
    <submittedName>
        <fullName evidence="2">Uncharacterized protein</fullName>
    </submittedName>
</protein>
<name>A0A3N6MLS8_9BURK</name>
<feature type="compositionally biased region" description="Basic and acidic residues" evidence="1">
    <location>
        <begin position="1"/>
        <end position="30"/>
    </location>
</feature>
<dbReference type="EMBL" id="RQIS01000012">
    <property type="protein sequence ID" value="RQH04659.1"/>
    <property type="molecule type" value="Genomic_DNA"/>
</dbReference>
<reference evidence="2 3" key="1">
    <citation type="submission" date="2018-11" db="EMBL/GenBank/DDBJ databases">
        <title>Paraburkholderia sp. DHOA04, isolated from soil.</title>
        <authorList>
            <person name="Gao Z.-H."/>
            <person name="Qiu L.-H."/>
            <person name="Fu J.-C."/>
        </authorList>
    </citation>
    <scope>NUCLEOTIDE SEQUENCE [LARGE SCALE GENOMIC DNA]</scope>
    <source>
        <strain evidence="2 3">DHOA04</strain>
    </source>
</reference>
<organism evidence="2 3">
    <name type="scientific">Paraburkholderia dinghuensis</name>
    <dbReference type="NCBI Taxonomy" id="2305225"/>
    <lineage>
        <taxon>Bacteria</taxon>
        <taxon>Pseudomonadati</taxon>
        <taxon>Pseudomonadota</taxon>
        <taxon>Betaproteobacteria</taxon>
        <taxon>Burkholderiales</taxon>
        <taxon>Burkholderiaceae</taxon>
        <taxon>Paraburkholderia</taxon>
    </lineage>
</organism>
<dbReference type="Proteomes" id="UP000272778">
    <property type="component" value="Unassembled WGS sequence"/>
</dbReference>
<gene>
    <name evidence="2" type="ORF">D1Y85_17355</name>
</gene>
<comment type="caution">
    <text evidence="2">The sequence shown here is derived from an EMBL/GenBank/DDBJ whole genome shotgun (WGS) entry which is preliminary data.</text>
</comment>
<dbReference type="InterPro" id="IPR058601">
    <property type="entry name" value="Phage_phiTE_015-like"/>
</dbReference>
<evidence type="ECO:0000256" key="1">
    <source>
        <dbReference type="SAM" id="MobiDB-lite"/>
    </source>
</evidence>
<accession>A0A3N6MLS8</accession>
<proteinExistence type="predicted"/>
<dbReference type="AlphaFoldDB" id="A0A3N6MLS8"/>
<sequence length="141" mass="15798">MRTSRHGDRTTPSIREKKPTATPHVDEVSTPHRSAPPPEGASLKRPSRRKVFEAHYRAQYLQAHARLPDMLACDNNGDYVQSVTQIAWETWQAADAHALALAAQLCEHRQVKYINPDSKAICRLCANDIRALLFDAAGENE</sequence>
<keyword evidence="3" id="KW-1185">Reference proteome</keyword>
<dbReference type="Pfam" id="PF26207">
    <property type="entry name" value="Phage_phiTE_015"/>
    <property type="match status" value="1"/>
</dbReference>
<dbReference type="OrthoDB" id="9090872at2"/>
<dbReference type="RefSeq" id="WP_124152312.1">
    <property type="nucleotide sequence ID" value="NZ_RQIS01000012.1"/>
</dbReference>
<feature type="region of interest" description="Disordered" evidence="1">
    <location>
        <begin position="1"/>
        <end position="48"/>
    </location>
</feature>